<dbReference type="NCBIfam" id="TIGR00614">
    <property type="entry name" value="recQ_fam"/>
    <property type="match status" value="1"/>
</dbReference>
<dbReference type="GO" id="GO:0009378">
    <property type="term" value="F:four-way junction helicase activity"/>
    <property type="evidence" value="ECO:0007669"/>
    <property type="project" value="TreeGrafter"/>
</dbReference>
<sequence length="481" mass="55049">MNLHTKLLEELHKHFGYDSFKQGQEEIIMNLINGKNVLGILPTGVGKSLCYQLYGYATKSRILIVSPLISLMQDQVANLRLLGEKRAIAINSELNPADRNTVLATLDAYRFVFVSPEMLNSETVLRRLNRFHPSLLVVDEAHCISTWGPDFRPDYLFLGTVVKKLGTPLVLALTATATKEVEADICRILFSGRKIDKVRCSVDRPNIFLDIEEVESDAQKDELLIGLVEKMRGPGLIYFSSKKKADETSRMLGRKTGLRVAAYHAGMLFDERYSVLQQFLHGDLDVVCATSAFGMGINKPDIRYVIHYHIPLDLENYVQEFGRCSRDGKQGIAILLYQRKDLKLQEYLIENSLPTACEIDSYFKSNARNKALLRQEERYLLIEKYLRNGLSQEEMKNFAANRLVERKKSLAKMRNYAETKGCLRKFIGEYFGDEVLPKRDFCCNHCNREDSFEKMGLLFEKKVSKHSKAPGYEEILRKLFA</sequence>
<dbReference type="Pfam" id="PF00271">
    <property type="entry name" value="Helicase_C"/>
    <property type="match status" value="1"/>
</dbReference>
<dbReference type="PROSITE" id="PS51192">
    <property type="entry name" value="HELICASE_ATP_BIND_1"/>
    <property type="match status" value="1"/>
</dbReference>
<dbReference type="AlphaFoldDB" id="A0A1I2PX43"/>
<dbReference type="SMART" id="SM00490">
    <property type="entry name" value="HELICc"/>
    <property type="match status" value="1"/>
</dbReference>
<keyword evidence="4" id="KW-0067">ATP-binding</keyword>
<evidence type="ECO:0000256" key="7">
    <source>
        <dbReference type="ARBA" id="ARBA00044550"/>
    </source>
</evidence>
<dbReference type="GO" id="GO:0006281">
    <property type="term" value="P:DNA repair"/>
    <property type="evidence" value="ECO:0007669"/>
    <property type="project" value="TreeGrafter"/>
</dbReference>
<dbReference type="GO" id="GO:0005737">
    <property type="term" value="C:cytoplasm"/>
    <property type="evidence" value="ECO:0007669"/>
    <property type="project" value="TreeGrafter"/>
</dbReference>
<gene>
    <name evidence="10" type="ORF">SAMN02910432_00332</name>
</gene>
<dbReference type="GO" id="GO:0043138">
    <property type="term" value="F:3'-5' DNA helicase activity"/>
    <property type="evidence" value="ECO:0007669"/>
    <property type="project" value="TreeGrafter"/>
</dbReference>
<accession>A0A1I2PX43</accession>
<evidence type="ECO:0000256" key="4">
    <source>
        <dbReference type="ARBA" id="ARBA00022840"/>
    </source>
</evidence>
<evidence type="ECO:0000313" key="11">
    <source>
        <dbReference type="Proteomes" id="UP000182635"/>
    </source>
</evidence>
<dbReference type="GO" id="GO:0006310">
    <property type="term" value="P:DNA recombination"/>
    <property type="evidence" value="ECO:0007669"/>
    <property type="project" value="InterPro"/>
</dbReference>
<dbReference type="PROSITE" id="PS00690">
    <property type="entry name" value="DEAH_ATP_HELICASE"/>
    <property type="match status" value="1"/>
</dbReference>
<dbReference type="SUPFAM" id="SSF52540">
    <property type="entry name" value="P-loop containing nucleoside triphosphate hydrolases"/>
    <property type="match status" value="1"/>
</dbReference>
<dbReference type="InterPro" id="IPR011545">
    <property type="entry name" value="DEAD/DEAH_box_helicase_dom"/>
</dbReference>
<dbReference type="GO" id="GO:0030894">
    <property type="term" value="C:replisome"/>
    <property type="evidence" value="ECO:0007669"/>
    <property type="project" value="TreeGrafter"/>
</dbReference>
<dbReference type="InterPro" id="IPR002464">
    <property type="entry name" value="DNA/RNA_helicase_DEAH_CS"/>
</dbReference>
<reference evidence="11" key="1">
    <citation type="submission" date="2016-10" db="EMBL/GenBank/DDBJ databases">
        <authorList>
            <person name="Varghese N."/>
            <person name="Submissions S."/>
        </authorList>
    </citation>
    <scope>NUCLEOTIDE SEQUENCE [LARGE SCALE GENOMIC DNA]</scope>
    <source>
        <strain evidence="11">DSM 20403</strain>
    </source>
</reference>
<dbReference type="GO" id="GO:0005524">
    <property type="term" value="F:ATP binding"/>
    <property type="evidence" value="ECO:0007669"/>
    <property type="project" value="UniProtKB-KW"/>
</dbReference>
<dbReference type="RefSeq" id="WP_046922547.1">
    <property type="nucleotide sequence ID" value="NZ_AYYL01000002.1"/>
</dbReference>
<dbReference type="InterPro" id="IPR032284">
    <property type="entry name" value="RecQ_Zn-bd"/>
</dbReference>
<evidence type="ECO:0000313" key="10">
    <source>
        <dbReference type="EMBL" id="SFG20190.1"/>
    </source>
</evidence>
<evidence type="ECO:0000256" key="2">
    <source>
        <dbReference type="ARBA" id="ARBA00022801"/>
    </source>
</evidence>
<dbReference type="InterPro" id="IPR014001">
    <property type="entry name" value="Helicase_ATP-bd"/>
</dbReference>
<dbReference type="Proteomes" id="UP000182635">
    <property type="component" value="Unassembled WGS sequence"/>
</dbReference>
<dbReference type="CDD" id="cd17920">
    <property type="entry name" value="DEXHc_RecQ"/>
    <property type="match status" value="1"/>
</dbReference>
<evidence type="ECO:0000256" key="1">
    <source>
        <dbReference type="ARBA" id="ARBA00022741"/>
    </source>
</evidence>
<keyword evidence="5" id="KW-0238">DNA-binding</keyword>
<dbReference type="InterPro" id="IPR004589">
    <property type="entry name" value="DNA_helicase_ATP-dep_RecQ"/>
</dbReference>
<dbReference type="Gene3D" id="3.40.50.300">
    <property type="entry name" value="P-loop containing nucleotide triphosphate hydrolases"/>
    <property type="match status" value="2"/>
</dbReference>
<dbReference type="SMART" id="SM00487">
    <property type="entry name" value="DEXDc"/>
    <property type="match status" value="1"/>
</dbReference>
<dbReference type="EMBL" id="FOPI01000005">
    <property type="protein sequence ID" value="SFG20190.1"/>
    <property type="molecule type" value="Genomic_DNA"/>
</dbReference>
<dbReference type="InterPro" id="IPR001650">
    <property type="entry name" value="Helicase_C-like"/>
</dbReference>
<dbReference type="GO" id="GO:0043590">
    <property type="term" value="C:bacterial nucleoid"/>
    <property type="evidence" value="ECO:0007669"/>
    <property type="project" value="TreeGrafter"/>
</dbReference>
<keyword evidence="3 10" id="KW-0347">Helicase</keyword>
<dbReference type="PROSITE" id="PS51194">
    <property type="entry name" value="HELICASE_CTER"/>
    <property type="match status" value="1"/>
</dbReference>
<protein>
    <recommendedName>
        <fullName evidence="6">ATP-dependent DNA helicase RecQ</fullName>
    </recommendedName>
    <alternativeName>
        <fullName evidence="7">DNA 3'-5' helicase RecQ</fullName>
    </alternativeName>
</protein>
<keyword evidence="1" id="KW-0547">Nucleotide-binding</keyword>
<evidence type="ECO:0000259" key="8">
    <source>
        <dbReference type="PROSITE" id="PS51192"/>
    </source>
</evidence>
<dbReference type="InterPro" id="IPR027417">
    <property type="entry name" value="P-loop_NTPase"/>
</dbReference>
<dbReference type="PANTHER" id="PTHR13710:SF84">
    <property type="entry name" value="ATP-DEPENDENT DNA HELICASE RECS-RELATED"/>
    <property type="match status" value="1"/>
</dbReference>
<dbReference type="GO" id="GO:0003677">
    <property type="term" value="F:DNA binding"/>
    <property type="evidence" value="ECO:0007669"/>
    <property type="project" value="UniProtKB-KW"/>
</dbReference>
<feature type="domain" description="Helicase C-terminal" evidence="9">
    <location>
        <begin position="219"/>
        <end position="367"/>
    </location>
</feature>
<dbReference type="Pfam" id="PF16124">
    <property type="entry name" value="RecQ_Zn_bind"/>
    <property type="match status" value="1"/>
</dbReference>
<proteinExistence type="predicted"/>
<name>A0A1I2PX43_9LACO</name>
<evidence type="ECO:0000259" key="9">
    <source>
        <dbReference type="PROSITE" id="PS51194"/>
    </source>
</evidence>
<feature type="domain" description="Helicase ATP-binding" evidence="8">
    <location>
        <begin position="28"/>
        <end position="195"/>
    </location>
</feature>
<evidence type="ECO:0000256" key="3">
    <source>
        <dbReference type="ARBA" id="ARBA00022806"/>
    </source>
</evidence>
<dbReference type="GO" id="GO:0016787">
    <property type="term" value="F:hydrolase activity"/>
    <property type="evidence" value="ECO:0007669"/>
    <property type="project" value="UniProtKB-KW"/>
</dbReference>
<keyword evidence="2" id="KW-0378">Hydrolase</keyword>
<dbReference type="Pfam" id="PF00270">
    <property type="entry name" value="DEAD"/>
    <property type="match status" value="1"/>
</dbReference>
<evidence type="ECO:0000256" key="6">
    <source>
        <dbReference type="ARBA" id="ARBA00044535"/>
    </source>
</evidence>
<evidence type="ECO:0000256" key="5">
    <source>
        <dbReference type="ARBA" id="ARBA00023125"/>
    </source>
</evidence>
<organism evidence="10 11">
    <name type="scientific">Ligilactobacillus ruminis DSM 20403 = NBRC 102161</name>
    <dbReference type="NCBI Taxonomy" id="1423798"/>
    <lineage>
        <taxon>Bacteria</taxon>
        <taxon>Bacillati</taxon>
        <taxon>Bacillota</taxon>
        <taxon>Bacilli</taxon>
        <taxon>Lactobacillales</taxon>
        <taxon>Lactobacillaceae</taxon>
        <taxon>Ligilactobacillus</taxon>
    </lineage>
</organism>
<dbReference type="OrthoDB" id="9763310at2"/>
<dbReference type="PANTHER" id="PTHR13710">
    <property type="entry name" value="DNA HELICASE RECQ FAMILY MEMBER"/>
    <property type="match status" value="1"/>
</dbReference>